<sequence>MRLKKMAAVGTAALVAVALTACGGGFEAPAEGSAETTGGAGAPEAETVFKVAFNQNADQPEAVAMTHLGERLAERTDGRYSLEVFPNETLGAQKDTVELVQAGTVDFALVAGSLLENFNPDFVALNLPYVYDSQEHQEAVLNDPEITGDLYTSIEDQNIRVLGGFSAGTRSVYNSSHPIETPEDLAGLKIRVMESDTNTRMLELMGGTGTPMGQGEVYTAIQSGVLDGAENNESIYANLKHDEVAPYYSYTKHLMIPDLLITSPEAFDSMSEEDRAVFLEELQVAFEESSELTAKVMTESQAAAEEAGAEFNEPDVAPFRDAVKPLLDEKLTTDTAKDLHDSVRAAAE</sequence>
<dbReference type="NCBIfam" id="TIGR00787">
    <property type="entry name" value="dctP"/>
    <property type="match status" value="1"/>
</dbReference>
<dbReference type="Pfam" id="PF03480">
    <property type="entry name" value="DctP"/>
    <property type="match status" value="1"/>
</dbReference>
<dbReference type="InterPro" id="IPR038404">
    <property type="entry name" value="TRAP_DctP_sf"/>
</dbReference>
<organism evidence="3 4">
    <name type="scientific">Promicromonospora umidemergens</name>
    <dbReference type="NCBI Taxonomy" id="629679"/>
    <lineage>
        <taxon>Bacteria</taxon>
        <taxon>Bacillati</taxon>
        <taxon>Actinomycetota</taxon>
        <taxon>Actinomycetes</taxon>
        <taxon>Micrococcales</taxon>
        <taxon>Promicromonosporaceae</taxon>
        <taxon>Promicromonospora</taxon>
    </lineage>
</organism>
<keyword evidence="4" id="KW-1185">Reference proteome</keyword>
<keyword evidence="1 2" id="KW-0732">Signal</keyword>
<dbReference type="Gene3D" id="3.40.190.170">
    <property type="entry name" value="Bacterial extracellular solute-binding protein, family 7"/>
    <property type="match status" value="1"/>
</dbReference>
<dbReference type="NCBIfam" id="NF037995">
    <property type="entry name" value="TRAP_S1"/>
    <property type="match status" value="1"/>
</dbReference>
<dbReference type="PROSITE" id="PS51257">
    <property type="entry name" value="PROKAR_LIPOPROTEIN"/>
    <property type="match status" value="1"/>
</dbReference>
<comment type="caution">
    <text evidence="3">The sequence shown here is derived from an EMBL/GenBank/DDBJ whole genome shotgun (WGS) entry which is preliminary data.</text>
</comment>
<evidence type="ECO:0000313" key="4">
    <source>
        <dbReference type="Proteomes" id="UP001500843"/>
    </source>
</evidence>
<protein>
    <submittedName>
        <fullName evidence="3">TRAP transporter substrate-binding protein</fullName>
    </submittedName>
</protein>
<dbReference type="PANTHER" id="PTHR33376">
    <property type="match status" value="1"/>
</dbReference>
<dbReference type="CDD" id="cd13671">
    <property type="entry name" value="PBP2_TRAP_SBP_like_3"/>
    <property type="match status" value="1"/>
</dbReference>
<feature type="chain" id="PRO_5047442008" evidence="2">
    <location>
        <begin position="24"/>
        <end position="348"/>
    </location>
</feature>
<evidence type="ECO:0000256" key="1">
    <source>
        <dbReference type="ARBA" id="ARBA00022729"/>
    </source>
</evidence>
<name>A0ABP8X1S7_9MICO</name>
<reference evidence="4" key="1">
    <citation type="journal article" date="2019" name="Int. J. Syst. Evol. Microbiol.">
        <title>The Global Catalogue of Microorganisms (GCM) 10K type strain sequencing project: providing services to taxonomists for standard genome sequencing and annotation.</title>
        <authorList>
            <consortium name="The Broad Institute Genomics Platform"/>
            <consortium name="The Broad Institute Genome Sequencing Center for Infectious Disease"/>
            <person name="Wu L."/>
            <person name="Ma J."/>
        </authorList>
    </citation>
    <scope>NUCLEOTIDE SEQUENCE [LARGE SCALE GENOMIC DNA]</scope>
    <source>
        <strain evidence="4">JCM 17975</strain>
    </source>
</reference>
<dbReference type="RefSeq" id="WP_253873506.1">
    <property type="nucleotide sequence ID" value="NZ_BAABHM010000010.1"/>
</dbReference>
<proteinExistence type="predicted"/>
<feature type="signal peptide" evidence="2">
    <location>
        <begin position="1"/>
        <end position="23"/>
    </location>
</feature>
<dbReference type="EMBL" id="BAABHM010000010">
    <property type="protein sequence ID" value="GAA4699327.1"/>
    <property type="molecule type" value="Genomic_DNA"/>
</dbReference>
<dbReference type="Proteomes" id="UP001500843">
    <property type="component" value="Unassembled WGS sequence"/>
</dbReference>
<gene>
    <name evidence="3" type="ORF">GCM10023198_19850</name>
</gene>
<evidence type="ECO:0000256" key="2">
    <source>
        <dbReference type="SAM" id="SignalP"/>
    </source>
</evidence>
<dbReference type="PIRSF" id="PIRSF006470">
    <property type="entry name" value="DctB"/>
    <property type="match status" value="1"/>
</dbReference>
<dbReference type="PANTHER" id="PTHR33376:SF2">
    <property type="entry name" value="DICARBOXYLATE-BINDING PERIPLASMIC PROTEIN"/>
    <property type="match status" value="1"/>
</dbReference>
<accession>A0ABP8X1S7</accession>
<evidence type="ECO:0000313" key="3">
    <source>
        <dbReference type="EMBL" id="GAA4699327.1"/>
    </source>
</evidence>
<dbReference type="InterPro" id="IPR018389">
    <property type="entry name" value="DctP_fam"/>
</dbReference>
<dbReference type="InterPro" id="IPR004682">
    <property type="entry name" value="TRAP_DctP"/>
</dbReference>